<dbReference type="Pfam" id="PF11213">
    <property type="entry name" value="DUF3006"/>
    <property type="match status" value="1"/>
</dbReference>
<reference evidence="2" key="1">
    <citation type="submission" date="2022-06" db="EMBL/GenBank/DDBJ databases">
        <title>Aquibacillus sp. a new bacterium isolated from soil saline samples.</title>
        <authorList>
            <person name="Galisteo C."/>
            <person name="De La Haba R."/>
            <person name="Sanchez-Porro C."/>
            <person name="Ventosa A."/>
        </authorList>
    </citation>
    <scope>NUCLEOTIDE SEQUENCE</scope>
    <source>
        <strain evidence="2">JCM 12387</strain>
    </source>
</reference>
<organism evidence="2 3">
    <name type="scientific">Aquibacillus koreensis</name>
    <dbReference type="NCBI Taxonomy" id="279446"/>
    <lineage>
        <taxon>Bacteria</taxon>
        <taxon>Bacillati</taxon>
        <taxon>Bacillota</taxon>
        <taxon>Bacilli</taxon>
        <taxon>Bacillales</taxon>
        <taxon>Bacillaceae</taxon>
        <taxon>Aquibacillus</taxon>
    </lineage>
</organism>
<protein>
    <submittedName>
        <fullName evidence="2">DUF3006 domain-containing protein</fullName>
    </submittedName>
</protein>
<name>A0A9X3WP24_9BACI</name>
<dbReference type="RefSeq" id="WP_259871603.1">
    <property type="nucleotide sequence ID" value="NZ_JAMQJZ010000008.1"/>
</dbReference>
<proteinExistence type="predicted"/>
<dbReference type="EMBL" id="JAMQJZ010000008">
    <property type="protein sequence ID" value="MDC3420946.1"/>
    <property type="molecule type" value="Genomic_DNA"/>
</dbReference>
<dbReference type="InterPro" id="IPR021377">
    <property type="entry name" value="DUF3006"/>
</dbReference>
<keyword evidence="3" id="KW-1185">Reference proteome</keyword>
<gene>
    <name evidence="2" type="ORF">NC661_11255</name>
</gene>
<feature type="region of interest" description="Disordered" evidence="1">
    <location>
        <begin position="68"/>
        <end position="88"/>
    </location>
</feature>
<dbReference type="AlphaFoldDB" id="A0A9X3WP24"/>
<accession>A0A9X3WP24</accession>
<feature type="compositionally biased region" description="Basic residues" evidence="1">
    <location>
        <begin position="71"/>
        <end position="88"/>
    </location>
</feature>
<dbReference type="Proteomes" id="UP001145072">
    <property type="component" value="Unassembled WGS sequence"/>
</dbReference>
<comment type="caution">
    <text evidence="2">The sequence shown here is derived from an EMBL/GenBank/DDBJ whole genome shotgun (WGS) entry which is preliminary data.</text>
</comment>
<evidence type="ECO:0000256" key="1">
    <source>
        <dbReference type="SAM" id="MobiDB-lite"/>
    </source>
</evidence>
<evidence type="ECO:0000313" key="3">
    <source>
        <dbReference type="Proteomes" id="UP001145072"/>
    </source>
</evidence>
<sequence length="88" mass="10408">MKGVLDRIEDGKYAVIIAEEVNKQFVILKDRLPNESQVSDWFDLQVEGDKIIDIQFDQLTTREKEAQIKNTRQRVQRKKTGSKFKRKK</sequence>
<evidence type="ECO:0000313" key="2">
    <source>
        <dbReference type="EMBL" id="MDC3420946.1"/>
    </source>
</evidence>